<dbReference type="GO" id="GO:0016020">
    <property type="term" value="C:membrane"/>
    <property type="evidence" value="ECO:0007669"/>
    <property type="project" value="InterPro"/>
</dbReference>
<evidence type="ECO:0000256" key="2">
    <source>
        <dbReference type="ARBA" id="ARBA00022679"/>
    </source>
</evidence>
<dbReference type="RefSeq" id="WP_167208655.1">
    <property type="nucleotide sequence ID" value="NZ_CP050063.1"/>
</dbReference>
<dbReference type="InterPro" id="IPR002516">
    <property type="entry name" value="Glyco_trans_11"/>
</dbReference>
<evidence type="ECO:0000313" key="3">
    <source>
        <dbReference type="EMBL" id="QIP13516.1"/>
    </source>
</evidence>
<keyword evidence="1 3" id="KW-0328">Glycosyltransferase</keyword>
<dbReference type="GO" id="GO:0005975">
    <property type="term" value="P:carbohydrate metabolic process"/>
    <property type="evidence" value="ECO:0007669"/>
    <property type="project" value="InterPro"/>
</dbReference>
<dbReference type="AlphaFoldDB" id="A0A6G9AMF3"/>
<evidence type="ECO:0000313" key="4">
    <source>
        <dbReference type="Proteomes" id="UP000501802"/>
    </source>
</evidence>
<accession>A0A6G9AMF3</accession>
<evidence type="ECO:0000256" key="1">
    <source>
        <dbReference type="ARBA" id="ARBA00022676"/>
    </source>
</evidence>
<dbReference type="Proteomes" id="UP000501802">
    <property type="component" value="Chromosome"/>
</dbReference>
<dbReference type="PANTHER" id="PTHR11927:SF9">
    <property type="entry name" value="L-FUCOSYLTRANSFERASE"/>
    <property type="match status" value="1"/>
</dbReference>
<proteinExistence type="predicted"/>
<dbReference type="EMBL" id="CP050063">
    <property type="protein sequence ID" value="QIP13516.1"/>
    <property type="molecule type" value="Genomic_DNA"/>
</dbReference>
<keyword evidence="4" id="KW-1185">Reference proteome</keyword>
<dbReference type="Pfam" id="PF01531">
    <property type="entry name" value="Glyco_transf_11"/>
    <property type="match status" value="1"/>
</dbReference>
<dbReference type="PANTHER" id="PTHR11927">
    <property type="entry name" value="GALACTOSIDE 2-L-FUCOSYLTRANSFERASE"/>
    <property type="match status" value="1"/>
</dbReference>
<reference evidence="3 4" key="1">
    <citation type="submission" date="2020-03" db="EMBL/GenBank/DDBJ databases">
        <authorList>
            <person name="Kim M.K."/>
        </authorList>
    </citation>
    <scope>NUCLEOTIDE SEQUENCE [LARGE SCALE GENOMIC DNA]</scope>
    <source>
        <strain evidence="3 4">BT328</strain>
    </source>
</reference>
<name>A0A6G9AMF3_9BACT</name>
<protein>
    <submittedName>
        <fullName evidence="3">Alpha-1,2-fucosyltransferase</fullName>
    </submittedName>
</protein>
<dbReference type="CDD" id="cd11301">
    <property type="entry name" value="Fut1_Fut2_like"/>
    <property type="match status" value="1"/>
</dbReference>
<dbReference type="Gene3D" id="3.40.50.11350">
    <property type="match status" value="1"/>
</dbReference>
<gene>
    <name evidence="3" type="ORF">G8759_13215</name>
</gene>
<keyword evidence="2 3" id="KW-0808">Transferase</keyword>
<sequence length="291" mass="33827">MIISRITSGLGNQLFQYAAARHLSLKNKTTLYLDLSYYDYTYDTDTPRAFKLGHFAAPFHILQDSPLIQYVSKATKVLPNRSLRPFFLFLKEKHFHFDKHIVQARASFITLDGFWQSEEYFRESADVIRRELTLTSTPSPEFNSYQESISMASMPVSVHIRRGDYVNHPEFSQTFGFVGVDYYQQALDQILGQVKNPRFYVFSDDQAWVQENLPLPDNTVFVRNSGPDGDVADLVLMSRCRHHIIANSSFSWWGAWLNPNPDKLVITPKRWYRKQPTWNTKDLVPSTWLAL</sequence>
<dbReference type="GO" id="GO:0008107">
    <property type="term" value="F:galactoside 2-alpha-L-fucosyltransferase activity"/>
    <property type="evidence" value="ECO:0007669"/>
    <property type="project" value="InterPro"/>
</dbReference>
<dbReference type="KEGG" id="spib:G8759_13215"/>
<organism evidence="3 4">
    <name type="scientific">Spirosoma aureum</name>
    <dbReference type="NCBI Taxonomy" id="2692134"/>
    <lineage>
        <taxon>Bacteria</taxon>
        <taxon>Pseudomonadati</taxon>
        <taxon>Bacteroidota</taxon>
        <taxon>Cytophagia</taxon>
        <taxon>Cytophagales</taxon>
        <taxon>Cytophagaceae</taxon>
        <taxon>Spirosoma</taxon>
    </lineage>
</organism>